<dbReference type="InterPro" id="IPR022877">
    <property type="entry name" value="UPF0173"/>
</dbReference>
<dbReference type="EMBL" id="UINC01033813">
    <property type="protein sequence ID" value="SVB23672.1"/>
    <property type="molecule type" value="Genomic_DNA"/>
</dbReference>
<dbReference type="InterPro" id="IPR050114">
    <property type="entry name" value="UPF0173_UPF0282_UlaG_hydrolase"/>
</dbReference>
<reference evidence="3" key="1">
    <citation type="submission" date="2018-05" db="EMBL/GenBank/DDBJ databases">
        <authorList>
            <person name="Lanie J.A."/>
            <person name="Ng W.-L."/>
            <person name="Kazmierczak K.M."/>
            <person name="Andrzejewski T.M."/>
            <person name="Davidsen T.M."/>
            <person name="Wayne K.J."/>
            <person name="Tettelin H."/>
            <person name="Glass J.I."/>
            <person name="Rusch D."/>
            <person name="Podicherti R."/>
            <person name="Tsui H.-C.T."/>
            <person name="Winkler M.E."/>
        </authorList>
    </citation>
    <scope>NUCLEOTIDE SEQUENCE</scope>
</reference>
<feature type="domain" description="Metallo-beta-lactamase" evidence="2">
    <location>
        <begin position="7"/>
        <end position="182"/>
    </location>
</feature>
<evidence type="ECO:0000313" key="3">
    <source>
        <dbReference type="EMBL" id="SVB23672.1"/>
    </source>
</evidence>
<dbReference type="GO" id="GO:0016787">
    <property type="term" value="F:hydrolase activity"/>
    <property type="evidence" value="ECO:0007669"/>
    <property type="project" value="UniProtKB-KW"/>
</dbReference>
<evidence type="ECO:0000259" key="2">
    <source>
        <dbReference type="SMART" id="SM00849"/>
    </source>
</evidence>
<keyword evidence="1" id="KW-0378">Hydrolase</keyword>
<dbReference type="AlphaFoldDB" id="A0A382CCW4"/>
<dbReference type="SUPFAM" id="SSF56281">
    <property type="entry name" value="Metallo-hydrolase/oxidoreductase"/>
    <property type="match status" value="1"/>
</dbReference>
<name>A0A382CCW4_9ZZZZ</name>
<organism evidence="3">
    <name type="scientific">marine metagenome</name>
    <dbReference type="NCBI Taxonomy" id="408172"/>
    <lineage>
        <taxon>unclassified sequences</taxon>
        <taxon>metagenomes</taxon>
        <taxon>ecological metagenomes</taxon>
    </lineage>
</organism>
<evidence type="ECO:0000256" key="1">
    <source>
        <dbReference type="ARBA" id="ARBA00022801"/>
    </source>
</evidence>
<sequence length="216" mass="23774">MKIKFYGHAGVKIEDNLVLLIDPWLNDNPIATVKTDDITKADYIIATHNHFDHVNDIPLIAKNTGATVVGIVETVEDLASKGCEKIIGCNIGGTVKLNGLELLFTHAFHSMSSNPSGVIIFYKNKTIYHAGDTGVFSDMKLIGEMYPIDLAFLPVGGHFTMGLKEAQKAIQLLNAKKIVPIHYNTFDLIKQDVDENLVKESNSELLILEPGQETDI</sequence>
<dbReference type="Pfam" id="PF12706">
    <property type="entry name" value="Lactamase_B_2"/>
    <property type="match status" value="1"/>
</dbReference>
<accession>A0A382CCW4</accession>
<gene>
    <name evidence="3" type="ORF">METZ01_LOCUS176526</name>
</gene>
<dbReference type="InterPro" id="IPR001279">
    <property type="entry name" value="Metallo-B-lactamas"/>
</dbReference>
<protein>
    <recommendedName>
        <fullName evidence="2">Metallo-beta-lactamase domain-containing protein</fullName>
    </recommendedName>
</protein>
<dbReference type="NCBIfam" id="NF001911">
    <property type="entry name" value="PRK00685.1"/>
    <property type="match status" value="1"/>
</dbReference>
<dbReference type="SMART" id="SM00849">
    <property type="entry name" value="Lactamase_B"/>
    <property type="match status" value="1"/>
</dbReference>
<dbReference type="HAMAP" id="MF_00457">
    <property type="entry name" value="UPF0173"/>
    <property type="match status" value="1"/>
</dbReference>
<dbReference type="InterPro" id="IPR036866">
    <property type="entry name" value="RibonucZ/Hydroxyglut_hydro"/>
</dbReference>
<dbReference type="PANTHER" id="PTHR43546">
    <property type="entry name" value="UPF0173 METAL-DEPENDENT HYDROLASE MJ1163-RELATED"/>
    <property type="match status" value="1"/>
</dbReference>
<dbReference type="PANTHER" id="PTHR43546:SF3">
    <property type="entry name" value="UPF0173 METAL-DEPENDENT HYDROLASE MJ1163"/>
    <property type="match status" value="1"/>
</dbReference>
<proteinExistence type="inferred from homology"/>
<dbReference type="Gene3D" id="3.60.15.10">
    <property type="entry name" value="Ribonuclease Z/Hydroxyacylglutathione hydrolase-like"/>
    <property type="match status" value="1"/>
</dbReference>